<dbReference type="PROSITE" id="PS00211">
    <property type="entry name" value="ABC_TRANSPORTER_1"/>
    <property type="match status" value="1"/>
</dbReference>
<evidence type="ECO:0000313" key="6">
    <source>
        <dbReference type="EMBL" id="SHK02081.1"/>
    </source>
</evidence>
<dbReference type="OrthoDB" id="9776556at2"/>
<evidence type="ECO:0000256" key="3">
    <source>
        <dbReference type="ARBA" id="ARBA00022741"/>
    </source>
</evidence>
<dbReference type="Proteomes" id="UP000184465">
    <property type="component" value="Unassembled WGS sequence"/>
</dbReference>
<evidence type="ECO:0000256" key="2">
    <source>
        <dbReference type="ARBA" id="ARBA00022448"/>
    </source>
</evidence>
<evidence type="ECO:0000313" key="7">
    <source>
        <dbReference type="Proteomes" id="UP000184465"/>
    </source>
</evidence>
<keyword evidence="6" id="KW-0449">Lipoprotein</keyword>
<dbReference type="PROSITE" id="PS50893">
    <property type="entry name" value="ABC_TRANSPORTER_2"/>
    <property type="match status" value="1"/>
</dbReference>
<dbReference type="InterPro" id="IPR003593">
    <property type="entry name" value="AAA+_ATPase"/>
</dbReference>
<gene>
    <name evidence="6" type="ORF">SAMN02745912_01975</name>
</gene>
<dbReference type="SMART" id="SM00382">
    <property type="entry name" value="AAA"/>
    <property type="match status" value="1"/>
</dbReference>
<dbReference type="STRING" id="1121301.SAMN02745912_01975"/>
<dbReference type="AlphaFoldDB" id="A0A1M6P2C5"/>
<dbReference type="InterPro" id="IPR027417">
    <property type="entry name" value="P-loop_NTPase"/>
</dbReference>
<dbReference type="GO" id="GO:0016887">
    <property type="term" value="F:ATP hydrolysis activity"/>
    <property type="evidence" value="ECO:0007669"/>
    <property type="project" value="InterPro"/>
</dbReference>
<dbReference type="InterPro" id="IPR017871">
    <property type="entry name" value="ABC_transporter-like_CS"/>
</dbReference>
<dbReference type="PANTHER" id="PTHR43117:SF4">
    <property type="entry name" value="OSMOPROTECTANT IMPORT ATP-BINDING PROTEIN OSMV"/>
    <property type="match status" value="1"/>
</dbReference>
<dbReference type="InterPro" id="IPR003439">
    <property type="entry name" value="ABC_transporter-like_ATP-bd"/>
</dbReference>
<keyword evidence="3" id="KW-0547">Nucleotide-binding</keyword>
<evidence type="ECO:0000259" key="5">
    <source>
        <dbReference type="PROSITE" id="PS50893"/>
    </source>
</evidence>
<keyword evidence="2" id="KW-0813">Transport</keyword>
<dbReference type="RefSeq" id="WP_073149403.1">
    <property type="nucleotide sequence ID" value="NZ_FRAG01000021.1"/>
</dbReference>
<sequence>MFNKLMIVGGKDKTGSEELVKELTLEKGNIYTIVGPTGSGKTQLIEDIECLSDGSGLTKRKILLNNGLSPDNYRSSYQNRLVSHLSQNMHFILDMSVEGFLEMRLQCTNFNSLSKSTQEIIECANELSGEKIYGDYSLTKLSGGQSRALMIADVAINGTTPIILIDEIENAGIDRLKAMEILMDSDKIILVVTHDPLLALYGNKRIVMQNGGISKIINRNQFEISLLKKLHSINKITAGIRNDLRIGKELRKEGYYELQSVLE</sequence>
<reference evidence="6 7" key="1">
    <citation type="submission" date="2016-11" db="EMBL/GenBank/DDBJ databases">
        <authorList>
            <person name="Jaros S."/>
            <person name="Januszkiewicz K."/>
            <person name="Wedrychowicz H."/>
        </authorList>
    </citation>
    <scope>NUCLEOTIDE SEQUENCE [LARGE SCALE GENOMIC DNA]</scope>
    <source>
        <strain evidence="6 7">DSM 15212</strain>
    </source>
</reference>
<dbReference type="EMBL" id="FRAG01000021">
    <property type="protein sequence ID" value="SHK02081.1"/>
    <property type="molecule type" value="Genomic_DNA"/>
</dbReference>
<name>A0A1M6P2C5_PARC5</name>
<proteinExistence type="inferred from homology"/>
<accession>A0A1M6P2C5</accession>
<keyword evidence="7" id="KW-1185">Reference proteome</keyword>
<protein>
    <submittedName>
        <fullName evidence="6">ABC-type lipoprotein export system, ATPase component</fullName>
    </submittedName>
</protein>
<organism evidence="6 7">
    <name type="scientific">Paramaledivibacter caminithermalis (strain DSM 15212 / CIP 107654 / DViRD3)</name>
    <name type="common">Clostridium caminithermale</name>
    <dbReference type="NCBI Taxonomy" id="1121301"/>
    <lineage>
        <taxon>Bacteria</taxon>
        <taxon>Bacillati</taxon>
        <taxon>Bacillota</taxon>
        <taxon>Clostridia</taxon>
        <taxon>Peptostreptococcales</taxon>
        <taxon>Caminicellaceae</taxon>
        <taxon>Paramaledivibacter</taxon>
    </lineage>
</organism>
<dbReference type="PANTHER" id="PTHR43117">
    <property type="entry name" value="OSMOPROTECTANT IMPORT ATP-BINDING PROTEIN OSMV"/>
    <property type="match status" value="1"/>
</dbReference>
<dbReference type="SUPFAM" id="SSF52540">
    <property type="entry name" value="P-loop containing nucleoside triphosphate hydrolases"/>
    <property type="match status" value="1"/>
</dbReference>
<feature type="domain" description="ABC transporter" evidence="5">
    <location>
        <begin position="5"/>
        <end position="236"/>
    </location>
</feature>
<dbReference type="Gene3D" id="3.40.50.300">
    <property type="entry name" value="P-loop containing nucleotide triphosphate hydrolases"/>
    <property type="match status" value="1"/>
</dbReference>
<dbReference type="Pfam" id="PF00005">
    <property type="entry name" value="ABC_tran"/>
    <property type="match status" value="1"/>
</dbReference>
<dbReference type="GO" id="GO:0005524">
    <property type="term" value="F:ATP binding"/>
    <property type="evidence" value="ECO:0007669"/>
    <property type="project" value="UniProtKB-KW"/>
</dbReference>
<comment type="similarity">
    <text evidence="1">Belongs to the ABC transporter superfamily.</text>
</comment>
<evidence type="ECO:0000256" key="1">
    <source>
        <dbReference type="ARBA" id="ARBA00005417"/>
    </source>
</evidence>
<keyword evidence="4" id="KW-0067">ATP-binding</keyword>
<evidence type="ECO:0000256" key="4">
    <source>
        <dbReference type="ARBA" id="ARBA00022840"/>
    </source>
</evidence>